<reference evidence="1" key="1">
    <citation type="submission" date="2015-04" db="UniProtKB">
        <authorList>
            <consortium name="EnsemblPlants"/>
        </authorList>
    </citation>
    <scope>IDENTIFICATION</scope>
</reference>
<dbReference type="InterPro" id="IPR045056">
    <property type="entry name" value="Nop56/Nop58"/>
</dbReference>
<dbReference type="STRING" id="4537.A0A0E0LXD7"/>
<dbReference type="GO" id="GO:0030515">
    <property type="term" value="F:snoRNA binding"/>
    <property type="evidence" value="ECO:0007669"/>
    <property type="project" value="InterPro"/>
</dbReference>
<sequence>MAKCLWLKQFQEFEDKSAAINRTTGLGKQLREMLKIWCRRGEKLMVGSLEYKEIIEADQELQGVTCLYDDYVMEVTWGIKNLMWSLVLTKEERLPISEGLEIILHRYNFDVKSEMVNDDVVETTCYLYHCDFLEKKHSKSLHKADYHLTRTSGCFHQMSY</sequence>
<dbReference type="Gramene" id="OPUNC08G19940.1">
    <property type="protein sequence ID" value="OPUNC08G19940.1"/>
    <property type="gene ID" value="OPUNC08G19940"/>
</dbReference>
<name>A0A0E0LXD7_ORYPU</name>
<dbReference type="Proteomes" id="UP000026962">
    <property type="component" value="Chromosome 8"/>
</dbReference>
<evidence type="ECO:0000313" key="1">
    <source>
        <dbReference type="EnsemblPlants" id="OPUNC08G19940.1"/>
    </source>
</evidence>
<evidence type="ECO:0000313" key="2">
    <source>
        <dbReference type="Proteomes" id="UP000026962"/>
    </source>
</evidence>
<keyword evidence="2" id="KW-1185">Reference proteome</keyword>
<dbReference type="PANTHER" id="PTHR10894:SF14">
    <property type="entry name" value="EXPRESSED PROTEIN"/>
    <property type="match status" value="1"/>
</dbReference>
<dbReference type="GO" id="GO:0032040">
    <property type="term" value="C:small-subunit processome"/>
    <property type="evidence" value="ECO:0007669"/>
    <property type="project" value="InterPro"/>
</dbReference>
<protein>
    <submittedName>
        <fullName evidence="1">Uncharacterized protein</fullName>
    </submittedName>
</protein>
<accession>A0A0E0LXD7</accession>
<dbReference type="GO" id="GO:0031428">
    <property type="term" value="C:box C/D methylation guide snoRNP complex"/>
    <property type="evidence" value="ECO:0007669"/>
    <property type="project" value="InterPro"/>
</dbReference>
<organism evidence="1">
    <name type="scientific">Oryza punctata</name>
    <name type="common">Red rice</name>
    <dbReference type="NCBI Taxonomy" id="4537"/>
    <lineage>
        <taxon>Eukaryota</taxon>
        <taxon>Viridiplantae</taxon>
        <taxon>Streptophyta</taxon>
        <taxon>Embryophyta</taxon>
        <taxon>Tracheophyta</taxon>
        <taxon>Spermatophyta</taxon>
        <taxon>Magnoliopsida</taxon>
        <taxon>Liliopsida</taxon>
        <taxon>Poales</taxon>
        <taxon>Poaceae</taxon>
        <taxon>BOP clade</taxon>
        <taxon>Oryzoideae</taxon>
        <taxon>Oryzeae</taxon>
        <taxon>Oryzinae</taxon>
        <taxon>Oryza</taxon>
    </lineage>
</organism>
<dbReference type="OMA" id="LYNERVM"/>
<proteinExistence type="predicted"/>
<reference evidence="1" key="2">
    <citation type="submission" date="2018-05" db="EMBL/GenBank/DDBJ databases">
        <title>OpunRS2 (Oryza punctata Reference Sequence Version 2).</title>
        <authorList>
            <person name="Zhang J."/>
            <person name="Kudrna D."/>
            <person name="Lee S."/>
            <person name="Talag J."/>
            <person name="Welchert J."/>
            <person name="Wing R.A."/>
        </authorList>
    </citation>
    <scope>NUCLEOTIDE SEQUENCE [LARGE SCALE GENOMIC DNA]</scope>
</reference>
<dbReference type="AlphaFoldDB" id="A0A0E0LXD7"/>
<dbReference type="EnsemblPlants" id="OPUNC08G19940.1">
    <property type="protein sequence ID" value="OPUNC08G19940.1"/>
    <property type="gene ID" value="OPUNC08G19940"/>
</dbReference>
<dbReference type="PANTHER" id="PTHR10894">
    <property type="entry name" value="NUCLEOLAR PROTEIN 5 NUCLEOLAR PROTEIN NOP5 NOP58"/>
    <property type="match status" value="1"/>
</dbReference>
<dbReference type="HOGENOM" id="CLU_055037_0_0_1"/>